<accession>A0ACB0LWU4</accession>
<protein>
    <submittedName>
        <fullName evidence="1">Uncharacterized protein</fullName>
    </submittedName>
</protein>
<evidence type="ECO:0000313" key="1">
    <source>
        <dbReference type="EMBL" id="CAJ2673345.1"/>
    </source>
</evidence>
<name>A0ACB0LWU4_TRIPR</name>
<keyword evidence="2" id="KW-1185">Reference proteome</keyword>
<proteinExistence type="predicted"/>
<evidence type="ECO:0000313" key="2">
    <source>
        <dbReference type="Proteomes" id="UP001177021"/>
    </source>
</evidence>
<gene>
    <name evidence="1" type="ORF">MILVUS5_LOCUS36838</name>
</gene>
<dbReference type="EMBL" id="CASHSV030000716">
    <property type="protein sequence ID" value="CAJ2673345.1"/>
    <property type="molecule type" value="Genomic_DNA"/>
</dbReference>
<dbReference type="Proteomes" id="UP001177021">
    <property type="component" value="Unassembled WGS sequence"/>
</dbReference>
<organism evidence="1 2">
    <name type="scientific">Trifolium pratense</name>
    <name type="common">Red clover</name>
    <dbReference type="NCBI Taxonomy" id="57577"/>
    <lineage>
        <taxon>Eukaryota</taxon>
        <taxon>Viridiplantae</taxon>
        <taxon>Streptophyta</taxon>
        <taxon>Embryophyta</taxon>
        <taxon>Tracheophyta</taxon>
        <taxon>Spermatophyta</taxon>
        <taxon>Magnoliopsida</taxon>
        <taxon>eudicotyledons</taxon>
        <taxon>Gunneridae</taxon>
        <taxon>Pentapetalae</taxon>
        <taxon>rosids</taxon>
        <taxon>fabids</taxon>
        <taxon>Fabales</taxon>
        <taxon>Fabaceae</taxon>
        <taxon>Papilionoideae</taxon>
        <taxon>50 kb inversion clade</taxon>
        <taxon>NPAAA clade</taxon>
        <taxon>Hologalegina</taxon>
        <taxon>IRL clade</taxon>
        <taxon>Trifolieae</taxon>
        <taxon>Trifolium</taxon>
    </lineage>
</organism>
<sequence length="191" mass="21916">MLHIPQHLHRHLQSTVADFRTNNLFPNLMNHLNQVIIPLDDKMDRLIWMHTDSGDLTLKDAYLHFAPIGPNISWAQSIWNVAIPPSKSFMVWRLFHNRLPTDENLASRGFQLPSVCSICNKSSESSLHLFLQCSFTTVLWNWHSSIKGHVTVAAAVIYIFNAIWSCRNLLRFEDIIPNLNSTISMISANNK</sequence>
<comment type="caution">
    <text evidence="1">The sequence shown here is derived from an EMBL/GenBank/DDBJ whole genome shotgun (WGS) entry which is preliminary data.</text>
</comment>
<reference evidence="1" key="1">
    <citation type="submission" date="2023-10" db="EMBL/GenBank/DDBJ databases">
        <authorList>
            <person name="Rodriguez Cubillos JULIANA M."/>
            <person name="De Vega J."/>
        </authorList>
    </citation>
    <scope>NUCLEOTIDE SEQUENCE</scope>
</reference>